<evidence type="ECO:0000313" key="2">
    <source>
        <dbReference type="EMBL" id="KAF2758585.1"/>
    </source>
</evidence>
<dbReference type="RefSeq" id="XP_033601036.1">
    <property type="nucleotide sequence ID" value="XM_033746948.1"/>
</dbReference>
<gene>
    <name evidence="2" type="ORF">EJ05DRAFT_500102</name>
</gene>
<dbReference type="OrthoDB" id="10051290at2759"/>
<dbReference type="Proteomes" id="UP000799437">
    <property type="component" value="Unassembled WGS sequence"/>
</dbReference>
<dbReference type="GO" id="GO:0003824">
    <property type="term" value="F:catalytic activity"/>
    <property type="evidence" value="ECO:0007669"/>
    <property type="project" value="InterPro"/>
</dbReference>
<dbReference type="EMBL" id="ML996571">
    <property type="protein sequence ID" value="KAF2758585.1"/>
    <property type="molecule type" value="Genomic_DNA"/>
</dbReference>
<dbReference type="InterPro" id="IPR008948">
    <property type="entry name" value="L-Aspartase-like"/>
</dbReference>
<organism evidence="2 3">
    <name type="scientific">Pseudovirgaria hyperparasitica</name>
    <dbReference type="NCBI Taxonomy" id="470096"/>
    <lineage>
        <taxon>Eukaryota</taxon>
        <taxon>Fungi</taxon>
        <taxon>Dikarya</taxon>
        <taxon>Ascomycota</taxon>
        <taxon>Pezizomycotina</taxon>
        <taxon>Dothideomycetes</taxon>
        <taxon>Dothideomycetes incertae sedis</taxon>
        <taxon>Acrospermales</taxon>
        <taxon>Acrospermaceae</taxon>
        <taxon>Pseudovirgaria</taxon>
    </lineage>
</organism>
<comment type="similarity">
    <text evidence="1">Belongs to the PAL/histidase family.</text>
</comment>
<evidence type="ECO:0000256" key="1">
    <source>
        <dbReference type="ARBA" id="ARBA00007238"/>
    </source>
</evidence>
<dbReference type="InterPro" id="IPR024083">
    <property type="entry name" value="Fumarase/histidase_N"/>
</dbReference>
<dbReference type="Pfam" id="PF00221">
    <property type="entry name" value="Lyase_aromatic"/>
    <property type="match status" value="1"/>
</dbReference>
<reference evidence="2" key="1">
    <citation type="journal article" date="2020" name="Stud. Mycol.">
        <title>101 Dothideomycetes genomes: a test case for predicting lifestyles and emergence of pathogens.</title>
        <authorList>
            <person name="Haridas S."/>
            <person name="Albert R."/>
            <person name="Binder M."/>
            <person name="Bloem J."/>
            <person name="Labutti K."/>
            <person name="Salamov A."/>
            <person name="Andreopoulos B."/>
            <person name="Baker S."/>
            <person name="Barry K."/>
            <person name="Bills G."/>
            <person name="Bluhm B."/>
            <person name="Cannon C."/>
            <person name="Castanera R."/>
            <person name="Culley D."/>
            <person name="Daum C."/>
            <person name="Ezra D."/>
            <person name="Gonzalez J."/>
            <person name="Henrissat B."/>
            <person name="Kuo A."/>
            <person name="Liang C."/>
            <person name="Lipzen A."/>
            <person name="Lutzoni F."/>
            <person name="Magnuson J."/>
            <person name="Mondo S."/>
            <person name="Nolan M."/>
            <person name="Ohm R."/>
            <person name="Pangilinan J."/>
            <person name="Park H.-J."/>
            <person name="Ramirez L."/>
            <person name="Alfaro M."/>
            <person name="Sun H."/>
            <person name="Tritt A."/>
            <person name="Yoshinaga Y."/>
            <person name="Zwiers L.-H."/>
            <person name="Turgeon B."/>
            <person name="Goodwin S."/>
            <person name="Spatafora J."/>
            <person name="Crous P."/>
            <person name="Grigoriev I."/>
        </authorList>
    </citation>
    <scope>NUCLEOTIDE SEQUENCE</scope>
    <source>
        <strain evidence="2">CBS 121739</strain>
    </source>
</reference>
<dbReference type="AlphaFoldDB" id="A0A6A6W7S0"/>
<dbReference type="Gene3D" id="1.10.275.10">
    <property type="entry name" value="Fumarase/aspartase (N-terminal domain)"/>
    <property type="match status" value="1"/>
</dbReference>
<dbReference type="GeneID" id="54488002"/>
<keyword evidence="3" id="KW-1185">Reference proteome</keyword>
<proteinExistence type="inferred from homology"/>
<evidence type="ECO:0000313" key="3">
    <source>
        <dbReference type="Proteomes" id="UP000799437"/>
    </source>
</evidence>
<sequence>MSTARTNTGLRGSVNSRTGETIQLQAALLQLTQAGVGNQSPDGSKPVQAMPSDWLRATIAVRCNKTLRGHTAVSLPVLEAMACLLKHQIAPVFLLRGSVFVSGDLMPLSYIVGAIEGNPDIRVEMAQSSGQTILCA</sequence>
<dbReference type="SUPFAM" id="SSF48557">
    <property type="entry name" value="L-aspartase-like"/>
    <property type="match status" value="1"/>
</dbReference>
<name>A0A6A6W7S0_9PEZI</name>
<dbReference type="PANTHER" id="PTHR10362">
    <property type="entry name" value="HISTIDINE AMMONIA-LYASE"/>
    <property type="match status" value="1"/>
</dbReference>
<accession>A0A6A6W7S0</accession>
<protein>
    <submittedName>
        <fullName evidence="2">PAL-domain-containing protein</fullName>
    </submittedName>
</protein>
<dbReference type="InterPro" id="IPR001106">
    <property type="entry name" value="Aromatic_Lyase"/>
</dbReference>